<sequence length="192" mass="20588">MANSARQTQYQQHTHSHTHTDPGSLALPAVRRSWQSAAAVPGGVWLSPPLAFLAAHKREEEVVTAAVATAIRGAMGGGESTGQGCFIHDSLGDQGQRDATEICKTVRDPNSTPPTQLRGPRIPCVAEYPTLGIQYTQGRGGGREVTICVLYSSCQGEDRLARASLTTTITTWYHHLPLCSPPLSQTGRDQCL</sequence>
<evidence type="ECO:0000313" key="3">
    <source>
        <dbReference type="Proteomes" id="UP001487740"/>
    </source>
</evidence>
<evidence type="ECO:0000256" key="1">
    <source>
        <dbReference type="SAM" id="MobiDB-lite"/>
    </source>
</evidence>
<proteinExistence type="predicted"/>
<gene>
    <name evidence="2" type="ORF">O3P69_015204</name>
</gene>
<dbReference type="AlphaFoldDB" id="A0AAW0T341"/>
<dbReference type="EMBL" id="JARAKH010000039">
    <property type="protein sequence ID" value="KAK8382084.1"/>
    <property type="molecule type" value="Genomic_DNA"/>
</dbReference>
<comment type="caution">
    <text evidence="2">The sequence shown here is derived from an EMBL/GenBank/DDBJ whole genome shotgun (WGS) entry which is preliminary data.</text>
</comment>
<feature type="region of interest" description="Disordered" evidence="1">
    <location>
        <begin position="1"/>
        <end position="25"/>
    </location>
</feature>
<reference evidence="2 3" key="1">
    <citation type="submission" date="2023-03" db="EMBL/GenBank/DDBJ databases">
        <title>High-quality genome of Scylla paramamosain provides insights in environmental adaptation.</title>
        <authorList>
            <person name="Zhang L."/>
        </authorList>
    </citation>
    <scope>NUCLEOTIDE SEQUENCE [LARGE SCALE GENOMIC DNA]</scope>
    <source>
        <strain evidence="2">LZ_2023a</strain>
        <tissue evidence="2">Muscle</tissue>
    </source>
</reference>
<dbReference type="Proteomes" id="UP001487740">
    <property type="component" value="Unassembled WGS sequence"/>
</dbReference>
<evidence type="ECO:0000313" key="2">
    <source>
        <dbReference type="EMBL" id="KAK8382084.1"/>
    </source>
</evidence>
<keyword evidence="3" id="KW-1185">Reference proteome</keyword>
<accession>A0AAW0T341</accession>
<organism evidence="2 3">
    <name type="scientific">Scylla paramamosain</name>
    <name type="common">Mud crab</name>
    <dbReference type="NCBI Taxonomy" id="85552"/>
    <lineage>
        <taxon>Eukaryota</taxon>
        <taxon>Metazoa</taxon>
        <taxon>Ecdysozoa</taxon>
        <taxon>Arthropoda</taxon>
        <taxon>Crustacea</taxon>
        <taxon>Multicrustacea</taxon>
        <taxon>Malacostraca</taxon>
        <taxon>Eumalacostraca</taxon>
        <taxon>Eucarida</taxon>
        <taxon>Decapoda</taxon>
        <taxon>Pleocyemata</taxon>
        <taxon>Brachyura</taxon>
        <taxon>Eubrachyura</taxon>
        <taxon>Portunoidea</taxon>
        <taxon>Portunidae</taxon>
        <taxon>Portuninae</taxon>
        <taxon>Scylla</taxon>
    </lineage>
</organism>
<protein>
    <submittedName>
        <fullName evidence="2">Uncharacterized protein</fullName>
    </submittedName>
</protein>
<name>A0AAW0T341_SCYPA</name>